<keyword evidence="3" id="KW-0808">Transferase</keyword>
<keyword evidence="4" id="KW-0812">Transmembrane</keyword>
<comment type="caution">
    <text evidence="5">The sequence shown here is derived from an EMBL/GenBank/DDBJ whole genome shotgun (WGS) entry which is preliminary data.</text>
</comment>
<dbReference type="Pfam" id="PF00201">
    <property type="entry name" value="UDPGT"/>
    <property type="match status" value="1"/>
</dbReference>
<organism evidence="5 6">
    <name type="scientific">Plutella xylostella</name>
    <name type="common">Diamondback moth</name>
    <name type="synonym">Plutella maculipennis</name>
    <dbReference type="NCBI Taxonomy" id="51655"/>
    <lineage>
        <taxon>Eukaryota</taxon>
        <taxon>Metazoa</taxon>
        <taxon>Ecdysozoa</taxon>
        <taxon>Arthropoda</taxon>
        <taxon>Hexapoda</taxon>
        <taxon>Insecta</taxon>
        <taxon>Pterygota</taxon>
        <taxon>Neoptera</taxon>
        <taxon>Endopterygota</taxon>
        <taxon>Lepidoptera</taxon>
        <taxon>Glossata</taxon>
        <taxon>Ditrysia</taxon>
        <taxon>Yponomeutoidea</taxon>
        <taxon>Plutellidae</taxon>
        <taxon>Plutella</taxon>
    </lineage>
</organism>
<evidence type="ECO:0000256" key="3">
    <source>
        <dbReference type="ARBA" id="ARBA00022679"/>
    </source>
</evidence>
<evidence type="ECO:0000313" key="5">
    <source>
        <dbReference type="EMBL" id="KAG7296717.1"/>
    </source>
</evidence>
<evidence type="ECO:0008006" key="7">
    <source>
        <dbReference type="Google" id="ProtNLM"/>
    </source>
</evidence>
<evidence type="ECO:0000313" key="6">
    <source>
        <dbReference type="Proteomes" id="UP000823941"/>
    </source>
</evidence>
<evidence type="ECO:0000256" key="4">
    <source>
        <dbReference type="SAM" id="Phobius"/>
    </source>
</evidence>
<dbReference type="InterPro" id="IPR050271">
    <property type="entry name" value="UDP-glycosyltransferase"/>
</dbReference>
<evidence type="ECO:0000256" key="2">
    <source>
        <dbReference type="ARBA" id="ARBA00022676"/>
    </source>
</evidence>
<accession>A0ABQ7PUT8</accession>
<keyword evidence="4" id="KW-0472">Membrane</keyword>
<keyword evidence="4" id="KW-1133">Transmembrane helix</keyword>
<dbReference type="Proteomes" id="UP000823941">
    <property type="component" value="Chromosome 28"/>
</dbReference>
<dbReference type="PANTHER" id="PTHR48043:SF159">
    <property type="entry name" value="EG:EG0003.4 PROTEIN-RELATED"/>
    <property type="match status" value="1"/>
</dbReference>
<gene>
    <name evidence="5" type="ORF">JYU34_020600</name>
</gene>
<evidence type="ECO:0000256" key="1">
    <source>
        <dbReference type="ARBA" id="ARBA00009995"/>
    </source>
</evidence>
<proteinExistence type="inferred from homology"/>
<keyword evidence="2" id="KW-0328">Glycosyltransferase</keyword>
<comment type="similarity">
    <text evidence="1">Belongs to the UDP-glycosyltransferase family.</text>
</comment>
<dbReference type="CDD" id="cd03784">
    <property type="entry name" value="GT1_Gtf-like"/>
    <property type="match status" value="1"/>
</dbReference>
<protein>
    <recommendedName>
        <fullName evidence="7">Glucuronosyltransferase</fullName>
    </recommendedName>
</protein>
<dbReference type="EMBL" id="JAHIBW010000028">
    <property type="protein sequence ID" value="KAG7296717.1"/>
    <property type="molecule type" value="Genomic_DNA"/>
</dbReference>
<dbReference type="Gene3D" id="3.40.50.2000">
    <property type="entry name" value="Glycogen Phosphorylase B"/>
    <property type="match status" value="2"/>
</dbReference>
<name>A0ABQ7PUT8_PLUXY</name>
<dbReference type="PANTHER" id="PTHR48043">
    <property type="entry name" value="EG:EG0003.4 PROTEIN-RELATED"/>
    <property type="match status" value="1"/>
</dbReference>
<feature type="transmembrane region" description="Helical" evidence="4">
    <location>
        <begin position="488"/>
        <end position="512"/>
    </location>
</feature>
<dbReference type="SUPFAM" id="SSF53756">
    <property type="entry name" value="UDP-Glycosyltransferase/glycogen phosphorylase"/>
    <property type="match status" value="1"/>
</dbReference>
<reference evidence="5 6" key="1">
    <citation type="submission" date="2021-06" db="EMBL/GenBank/DDBJ databases">
        <title>A haploid diamondback moth (Plutella xylostella L.) genome assembly resolves 31 chromosomes and identifies a diamide resistance mutation.</title>
        <authorList>
            <person name="Ward C.M."/>
            <person name="Perry K.D."/>
            <person name="Baker G."/>
            <person name="Powis K."/>
            <person name="Heckel D.G."/>
            <person name="Baxter S.W."/>
        </authorList>
    </citation>
    <scope>NUCLEOTIDE SEQUENCE [LARGE SCALE GENOMIC DNA]</scope>
    <source>
        <strain evidence="5 6">LV</strain>
        <tissue evidence="5">Single pupa</tissue>
    </source>
</reference>
<keyword evidence="6" id="KW-1185">Reference proteome</keyword>
<sequence>AVCTSNIIKIMILRVCFVALAILATSVNSARILAIYPVASVSHQVVFRALTLELAKRGHELVVFTPNPALPKDRPKDNVTEIDMSESYQLFFKLFMHAFEPVRGVIFPAKQMSEYESLKMMIAFVEEVYKMEEFKKIISDKTQKFDLIMAEALFVSPLMLSKIFDAPTIWFSSFYGSPNAYETVGAPGHPMLYPNYFRGKFVNLSLWDKIYETYLEFQFWYNTRRVLSYEESLVKKYFGEDAPSIYELKNNVDLLFVNANPIFEGNRPVPPNVIYLGALHMQPLKELPNDLKTFLDNSKRGVVYVSLGTNVRFETMEPSLIDVFVKAFEAMPYDVLWKFDGQNIPNAPKNVKIQKWFPQRDLLTHPNIKAFVTQGGLQSTDEAIEAGVPFVGLPALGDQYFNTDQYVRLGIGIRLNFETLKPEELVNGVNTVVNDKSYRENVKKLGVLMRDQPQTPLERAVWWTEYVLRNKGAKHLRSPAANISWSEYLMLDVVAALATAVLLFLAAVGIVWRTVCKIFRKKVKVNKNKKE</sequence>
<dbReference type="InterPro" id="IPR002213">
    <property type="entry name" value="UDP_glucos_trans"/>
</dbReference>
<feature type="non-terminal residue" evidence="5">
    <location>
        <position position="1"/>
    </location>
</feature>